<proteinExistence type="predicted"/>
<reference evidence="2 3" key="1">
    <citation type="submission" date="2024-08" db="EMBL/GenBank/DDBJ databases">
        <title>Draft Genome Sequence of Legionella lytica strain DSB2004, Isolated From a Fire Sprinkler System.</title>
        <authorList>
            <person name="Everhart A.D."/>
            <person name="Kidane D.T."/>
            <person name="Farone A.L."/>
            <person name="Farone M.B."/>
        </authorList>
    </citation>
    <scope>NUCLEOTIDE SEQUENCE [LARGE SCALE GENOMIC DNA]</scope>
    <source>
        <strain evidence="2 3">DSB2004</strain>
    </source>
</reference>
<comment type="caution">
    <text evidence="2">The sequence shown here is derived from an EMBL/GenBank/DDBJ whole genome shotgun (WGS) entry which is preliminary data.</text>
</comment>
<accession>A0ABW8DEJ0</accession>
<dbReference type="EMBL" id="JBGORX010000011">
    <property type="protein sequence ID" value="MFJ1269969.1"/>
    <property type="molecule type" value="Genomic_DNA"/>
</dbReference>
<dbReference type="InterPro" id="IPR036107">
    <property type="entry name" value="CsrA_sf"/>
</dbReference>
<dbReference type="RefSeq" id="WP_400188781.1">
    <property type="nucleotide sequence ID" value="NZ_JBGORX010000011.1"/>
</dbReference>
<dbReference type="InterPro" id="IPR003751">
    <property type="entry name" value="CsrA"/>
</dbReference>
<gene>
    <name evidence="2" type="ORF">ACD661_15530</name>
</gene>
<protein>
    <submittedName>
        <fullName evidence="2">Carbon storage regulator</fullName>
    </submittedName>
</protein>
<evidence type="ECO:0000256" key="1">
    <source>
        <dbReference type="ARBA" id="ARBA00023159"/>
    </source>
</evidence>
<evidence type="ECO:0000313" key="2">
    <source>
        <dbReference type="EMBL" id="MFJ1269969.1"/>
    </source>
</evidence>
<dbReference type="SUPFAM" id="SSF117130">
    <property type="entry name" value="CsrA-like"/>
    <property type="match status" value="1"/>
</dbReference>
<dbReference type="Proteomes" id="UP001615550">
    <property type="component" value="Unassembled WGS sequence"/>
</dbReference>
<organism evidence="2 3">
    <name type="scientific">Legionella lytica</name>
    <dbReference type="NCBI Taxonomy" id="96232"/>
    <lineage>
        <taxon>Bacteria</taxon>
        <taxon>Pseudomonadati</taxon>
        <taxon>Pseudomonadota</taxon>
        <taxon>Gammaproteobacteria</taxon>
        <taxon>Legionellales</taxon>
        <taxon>Legionellaceae</taxon>
        <taxon>Legionella</taxon>
    </lineage>
</organism>
<keyword evidence="3" id="KW-1185">Reference proteome</keyword>
<sequence length="65" mass="7462">MELTNIEFEGKLIIVKDNQKIEISPFRAQDGNIKLGITAPRGIGVDREEIFIRKQQMKEQVTCDD</sequence>
<evidence type="ECO:0000313" key="3">
    <source>
        <dbReference type="Proteomes" id="UP001615550"/>
    </source>
</evidence>
<keyword evidence="1" id="KW-0010">Activator</keyword>
<name>A0ABW8DEJ0_9GAMM</name>
<dbReference type="Pfam" id="PF02599">
    <property type="entry name" value="CsrA"/>
    <property type="match status" value="1"/>
</dbReference>
<dbReference type="Gene3D" id="2.60.40.4380">
    <property type="entry name" value="Translational regulator CsrA"/>
    <property type="match status" value="1"/>
</dbReference>